<evidence type="ECO:0000256" key="8">
    <source>
        <dbReference type="ARBA" id="ARBA00023136"/>
    </source>
</evidence>
<comment type="caution">
    <text evidence="11">The sequence shown here is derived from an EMBL/GenBank/DDBJ whole genome shotgun (WGS) entry which is preliminary data.</text>
</comment>
<dbReference type="SUPFAM" id="SSF52540">
    <property type="entry name" value="P-loop containing nucleoside triphosphate hydrolases"/>
    <property type="match status" value="1"/>
</dbReference>
<dbReference type="PANTHER" id="PTHR24220">
    <property type="entry name" value="IMPORT ATP-BINDING PROTEIN"/>
    <property type="match status" value="1"/>
</dbReference>
<evidence type="ECO:0000256" key="6">
    <source>
        <dbReference type="ARBA" id="ARBA00022741"/>
    </source>
</evidence>
<name>A0A645AFW2_9ZZZZ</name>
<dbReference type="EMBL" id="VSSQ01013487">
    <property type="protein sequence ID" value="MPM51598.1"/>
    <property type="molecule type" value="Genomic_DNA"/>
</dbReference>
<dbReference type="GO" id="GO:0005524">
    <property type="term" value="F:ATP binding"/>
    <property type="evidence" value="ECO:0007669"/>
    <property type="project" value="UniProtKB-KW"/>
</dbReference>
<dbReference type="Pfam" id="PF00005">
    <property type="entry name" value="ABC_tran"/>
    <property type="match status" value="1"/>
</dbReference>
<dbReference type="InterPro" id="IPR017871">
    <property type="entry name" value="ABC_transporter-like_CS"/>
</dbReference>
<evidence type="ECO:0000256" key="3">
    <source>
        <dbReference type="ARBA" id="ARBA00020019"/>
    </source>
</evidence>
<dbReference type="InterPro" id="IPR015854">
    <property type="entry name" value="ABC_transpr_LolD-like"/>
</dbReference>
<comment type="similarity">
    <text evidence="2">Belongs to the ABC transporter superfamily.</text>
</comment>
<dbReference type="PANTHER" id="PTHR24220:SF470">
    <property type="entry name" value="CELL DIVISION ATP-BINDING PROTEIN FTSE"/>
    <property type="match status" value="1"/>
</dbReference>
<dbReference type="GO" id="GO:0005886">
    <property type="term" value="C:plasma membrane"/>
    <property type="evidence" value="ECO:0007669"/>
    <property type="project" value="UniProtKB-SubCell"/>
</dbReference>
<feature type="domain" description="ABC transporter" evidence="10">
    <location>
        <begin position="40"/>
        <end position="265"/>
    </location>
</feature>
<evidence type="ECO:0000256" key="5">
    <source>
        <dbReference type="ARBA" id="ARBA00022618"/>
    </source>
</evidence>
<comment type="subcellular location">
    <subcellularLocation>
        <location evidence="1">Cell membrane</location>
        <topology evidence="1">Peripheral membrane protein</topology>
    </subcellularLocation>
</comment>
<dbReference type="InterPro" id="IPR003439">
    <property type="entry name" value="ABC_transporter-like_ATP-bd"/>
</dbReference>
<dbReference type="Gene3D" id="3.40.50.300">
    <property type="entry name" value="P-loop containing nucleotide triphosphate hydrolases"/>
    <property type="match status" value="1"/>
</dbReference>
<evidence type="ECO:0000256" key="7">
    <source>
        <dbReference type="ARBA" id="ARBA00022840"/>
    </source>
</evidence>
<gene>
    <name evidence="11" type="primary">ftsE_20</name>
    <name evidence="11" type="ORF">SDC9_98347</name>
</gene>
<evidence type="ECO:0000256" key="4">
    <source>
        <dbReference type="ARBA" id="ARBA00022475"/>
    </source>
</evidence>
<reference evidence="11" key="1">
    <citation type="submission" date="2019-08" db="EMBL/GenBank/DDBJ databases">
        <authorList>
            <person name="Kucharzyk K."/>
            <person name="Murdoch R.W."/>
            <person name="Higgins S."/>
            <person name="Loffler F."/>
        </authorList>
    </citation>
    <scope>NUCLEOTIDE SEQUENCE</scope>
</reference>
<organism evidence="11">
    <name type="scientific">bioreactor metagenome</name>
    <dbReference type="NCBI Taxonomy" id="1076179"/>
    <lineage>
        <taxon>unclassified sequences</taxon>
        <taxon>metagenomes</taxon>
        <taxon>ecological metagenomes</taxon>
    </lineage>
</organism>
<evidence type="ECO:0000256" key="1">
    <source>
        <dbReference type="ARBA" id="ARBA00004202"/>
    </source>
</evidence>
<evidence type="ECO:0000259" key="10">
    <source>
        <dbReference type="PROSITE" id="PS50893"/>
    </source>
</evidence>
<dbReference type="InterPro" id="IPR005286">
    <property type="entry name" value="Cell_div_FtsE"/>
</dbReference>
<dbReference type="FunFam" id="3.40.50.300:FF:000056">
    <property type="entry name" value="Cell division ATP-binding protein FtsE"/>
    <property type="match status" value="1"/>
</dbReference>
<evidence type="ECO:0000256" key="2">
    <source>
        <dbReference type="ARBA" id="ARBA00005417"/>
    </source>
</evidence>
<dbReference type="GO" id="GO:0051301">
    <property type="term" value="P:cell division"/>
    <property type="evidence" value="ECO:0007669"/>
    <property type="project" value="UniProtKB-KW"/>
</dbReference>
<protein>
    <recommendedName>
        <fullName evidence="3">Cell division ATP-binding protein FtsE</fullName>
    </recommendedName>
</protein>
<proteinExistence type="inferred from homology"/>
<keyword evidence="9" id="KW-0131">Cell cycle</keyword>
<dbReference type="PROSITE" id="PS00211">
    <property type="entry name" value="ABC_TRANSPORTER_1"/>
    <property type="match status" value="1"/>
</dbReference>
<dbReference type="SMART" id="SM00382">
    <property type="entry name" value="AAA"/>
    <property type="match status" value="1"/>
</dbReference>
<dbReference type="NCBIfam" id="TIGR02673">
    <property type="entry name" value="FtsE"/>
    <property type="match status" value="1"/>
</dbReference>
<evidence type="ECO:0000256" key="9">
    <source>
        <dbReference type="ARBA" id="ARBA00023306"/>
    </source>
</evidence>
<dbReference type="AlphaFoldDB" id="A0A645AFW2"/>
<dbReference type="GO" id="GO:0016887">
    <property type="term" value="F:ATP hydrolysis activity"/>
    <property type="evidence" value="ECO:0007669"/>
    <property type="project" value="InterPro"/>
</dbReference>
<keyword evidence="5 11" id="KW-0132">Cell division</keyword>
<dbReference type="PROSITE" id="PS50893">
    <property type="entry name" value="ABC_TRANSPORTER_2"/>
    <property type="match status" value="1"/>
</dbReference>
<sequence>MSNLKGGLTLHIFLRHITILLRTVLPIAAAAQDGRMTFLIHMDSVSKVYDNGSVALSDINLDIEKGEFVFVVGPSGAGKSTFIKLITREEWPSSGQLIVNGRNVGGLTSSEVPYFRRSLGIVFQDYRLLPNKTVYENVAFAMQVIEASRREMQKQVNHVLDLVGLRGKARCFPAELSGGEQQRVAIARAIVNNPLVVIADEPTGNLDPDTSWEIMKIFEKINKSGTTIVMATHDKTVVDMMRRRVIAIEKSRIVRDQVKGVYGYED</sequence>
<dbReference type="InterPro" id="IPR027417">
    <property type="entry name" value="P-loop_NTPase"/>
</dbReference>
<keyword evidence="4" id="KW-1003">Cell membrane</keyword>
<accession>A0A645AFW2</accession>
<keyword evidence="8" id="KW-0472">Membrane</keyword>
<dbReference type="GO" id="GO:0022857">
    <property type="term" value="F:transmembrane transporter activity"/>
    <property type="evidence" value="ECO:0007669"/>
    <property type="project" value="TreeGrafter"/>
</dbReference>
<keyword evidence="7 11" id="KW-0067">ATP-binding</keyword>
<dbReference type="InterPro" id="IPR003593">
    <property type="entry name" value="AAA+_ATPase"/>
</dbReference>
<keyword evidence="6" id="KW-0547">Nucleotide-binding</keyword>
<evidence type="ECO:0000313" key="11">
    <source>
        <dbReference type="EMBL" id="MPM51598.1"/>
    </source>
</evidence>